<dbReference type="PANTHER" id="PTHR24286">
    <property type="entry name" value="CYTOCHROME P450 26"/>
    <property type="match status" value="1"/>
</dbReference>
<dbReference type="Proteomes" id="UP000554482">
    <property type="component" value="Unassembled WGS sequence"/>
</dbReference>
<organism evidence="8 9">
    <name type="scientific">Thalictrum thalictroides</name>
    <name type="common">Rue-anemone</name>
    <name type="synonym">Anemone thalictroides</name>
    <dbReference type="NCBI Taxonomy" id="46969"/>
    <lineage>
        <taxon>Eukaryota</taxon>
        <taxon>Viridiplantae</taxon>
        <taxon>Streptophyta</taxon>
        <taxon>Embryophyta</taxon>
        <taxon>Tracheophyta</taxon>
        <taxon>Spermatophyta</taxon>
        <taxon>Magnoliopsida</taxon>
        <taxon>Ranunculales</taxon>
        <taxon>Ranunculaceae</taxon>
        <taxon>Thalictroideae</taxon>
        <taxon>Thalictrum</taxon>
    </lineage>
</organism>
<keyword evidence="3" id="KW-0479">Metal-binding</keyword>
<dbReference type="InterPro" id="IPR036396">
    <property type="entry name" value="Cyt_P450_sf"/>
</dbReference>
<name>A0A7J6X4A2_THATH</name>
<dbReference type="GO" id="GO:0016020">
    <property type="term" value="C:membrane"/>
    <property type="evidence" value="ECO:0007669"/>
    <property type="project" value="UniProtKB-SubCell"/>
</dbReference>
<dbReference type="PANTHER" id="PTHR24286:SF349">
    <property type="entry name" value="CYTOCHROME P450 716A1-RELATED"/>
    <property type="match status" value="1"/>
</dbReference>
<comment type="caution">
    <text evidence="8">The sequence shown here is derived from an EMBL/GenBank/DDBJ whole genome shotgun (WGS) entry which is preliminary data.</text>
</comment>
<dbReference type="GO" id="GO:0004497">
    <property type="term" value="F:monooxygenase activity"/>
    <property type="evidence" value="ECO:0007669"/>
    <property type="project" value="UniProtKB-KW"/>
</dbReference>
<evidence type="ECO:0000313" key="9">
    <source>
        <dbReference type="Proteomes" id="UP000554482"/>
    </source>
</evidence>
<keyword evidence="5" id="KW-0408">Iron</keyword>
<dbReference type="Gene3D" id="1.10.630.10">
    <property type="entry name" value="Cytochrome P450"/>
    <property type="match status" value="1"/>
</dbReference>
<evidence type="ECO:0000256" key="7">
    <source>
        <dbReference type="ARBA" id="ARBA00023136"/>
    </source>
</evidence>
<reference evidence="8 9" key="1">
    <citation type="submission" date="2020-06" db="EMBL/GenBank/DDBJ databases">
        <title>Transcriptomic and genomic resources for Thalictrum thalictroides and T. hernandezii: Facilitating candidate gene discovery in an emerging model plant lineage.</title>
        <authorList>
            <person name="Arias T."/>
            <person name="Riano-Pachon D.M."/>
            <person name="Di Stilio V.S."/>
        </authorList>
    </citation>
    <scope>NUCLEOTIDE SEQUENCE [LARGE SCALE GENOMIC DNA]</scope>
    <source>
        <strain evidence="9">cv. WT478/WT964</strain>
        <tissue evidence="8">Leaves</tissue>
    </source>
</reference>
<dbReference type="GO" id="GO:0005506">
    <property type="term" value="F:iron ion binding"/>
    <property type="evidence" value="ECO:0007669"/>
    <property type="project" value="InterPro"/>
</dbReference>
<comment type="subcellular location">
    <subcellularLocation>
        <location evidence="1">Membrane</location>
    </subcellularLocation>
</comment>
<dbReference type="OrthoDB" id="3945418at2759"/>
<dbReference type="SUPFAM" id="SSF48264">
    <property type="entry name" value="Cytochrome P450"/>
    <property type="match status" value="1"/>
</dbReference>
<keyword evidence="9" id="KW-1185">Reference proteome</keyword>
<evidence type="ECO:0000256" key="3">
    <source>
        <dbReference type="ARBA" id="ARBA00022723"/>
    </source>
</evidence>
<evidence type="ECO:0000256" key="6">
    <source>
        <dbReference type="ARBA" id="ARBA00023033"/>
    </source>
</evidence>
<dbReference type="InterPro" id="IPR001128">
    <property type="entry name" value="Cyt_P450"/>
</dbReference>
<accession>A0A7J6X4A2</accession>
<evidence type="ECO:0000256" key="4">
    <source>
        <dbReference type="ARBA" id="ARBA00023002"/>
    </source>
</evidence>
<dbReference type="EMBL" id="JABWDY010007124">
    <property type="protein sequence ID" value="KAF5203202.1"/>
    <property type="molecule type" value="Genomic_DNA"/>
</dbReference>
<keyword evidence="4" id="KW-0560">Oxidoreductase</keyword>
<keyword evidence="2" id="KW-0349">Heme</keyword>
<dbReference type="Pfam" id="PF00067">
    <property type="entry name" value="p450"/>
    <property type="match status" value="1"/>
</dbReference>
<dbReference type="GO" id="GO:0016705">
    <property type="term" value="F:oxidoreductase activity, acting on paired donors, with incorporation or reduction of molecular oxygen"/>
    <property type="evidence" value="ECO:0007669"/>
    <property type="project" value="InterPro"/>
</dbReference>
<dbReference type="AlphaFoldDB" id="A0A7J6X4A2"/>
<keyword evidence="6 8" id="KW-0503">Monooxygenase</keyword>
<protein>
    <submittedName>
        <fullName evidence="8">Beta-amyrin 28-monooxygenase</fullName>
    </submittedName>
</protein>
<evidence type="ECO:0000256" key="2">
    <source>
        <dbReference type="ARBA" id="ARBA00022617"/>
    </source>
</evidence>
<sequence>MHEHGEDERAVAVKSFALILRSLDTISTAITFVLKYLAELLHIYNEVLKEQKAILNSMTGEFLKWEDIQKMKYSWCVASEVMRLTPPFQGAITTQRYPTKQ</sequence>
<gene>
    <name evidence="8" type="ORF">FRX31_007211</name>
</gene>
<dbReference type="GO" id="GO:0044550">
    <property type="term" value="P:secondary metabolite biosynthetic process"/>
    <property type="evidence" value="ECO:0007669"/>
    <property type="project" value="UniProtKB-ARBA"/>
</dbReference>
<proteinExistence type="predicted"/>
<evidence type="ECO:0000313" key="8">
    <source>
        <dbReference type="EMBL" id="KAF5203202.1"/>
    </source>
</evidence>
<keyword evidence="7" id="KW-0472">Membrane</keyword>
<evidence type="ECO:0000256" key="5">
    <source>
        <dbReference type="ARBA" id="ARBA00023004"/>
    </source>
</evidence>
<dbReference type="GO" id="GO:0020037">
    <property type="term" value="F:heme binding"/>
    <property type="evidence" value="ECO:0007669"/>
    <property type="project" value="InterPro"/>
</dbReference>
<dbReference type="GO" id="GO:0016125">
    <property type="term" value="P:sterol metabolic process"/>
    <property type="evidence" value="ECO:0007669"/>
    <property type="project" value="TreeGrafter"/>
</dbReference>
<evidence type="ECO:0000256" key="1">
    <source>
        <dbReference type="ARBA" id="ARBA00004370"/>
    </source>
</evidence>